<feature type="compositionally biased region" description="Basic and acidic residues" evidence="4">
    <location>
        <begin position="206"/>
        <end position="222"/>
    </location>
</feature>
<keyword evidence="2 6" id="KW-0808">Transferase</keyword>
<evidence type="ECO:0000313" key="6">
    <source>
        <dbReference type="EMBL" id="PKF67774.1"/>
    </source>
</evidence>
<dbReference type="InterPro" id="IPR001451">
    <property type="entry name" value="Hexapep"/>
</dbReference>
<dbReference type="AlphaFoldDB" id="A0A2N0X4Y6"/>
<accession>A0A2N0X4Y6</accession>
<dbReference type="CDD" id="cd03357">
    <property type="entry name" value="LbH_MAT_GAT"/>
    <property type="match status" value="1"/>
</dbReference>
<dbReference type="GO" id="GO:0016407">
    <property type="term" value="F:acetyltransferase activity"/>
    <property type="evidence" value="ECO:0007669"/>
    <property type="project" value="InterPro"/>
</dbReference>
<feature type="region of interest" description="Disordered" evidence="4">
    <location>
        <begin position="1"/>
        <end position="22"/>
    </location>
</feature>
<protein>
    <submittedName>
        <fullName evidence="6">Sugar O-acetyltransferase</fullName>
    </submittedName>
</protein>
<comment type="caution">
    <text evidence="6">The sequence shown here is derived from an EMBL/GenBank/DDBJ whole genome shotgun (WGS) entry which is preliminary data.</text>
</comment>
<dbReference type="GO" id="GO:0005829">
    <property type="term" value="C:cytosol"/>
    <property type="evidence" value="ECO:0007669"/>
    <property type="project" value="TreeGrafter"/>
</dbReference>
<organism evidence="6 7">
    <name type="scientific">Corynebacterium mastitidis</name>
    <dbReference type="NCBI Taxonomy" id="161890"/>
    <lineage>
        <taxon>Bacteria</taxon>
        <taxon>Bacillati</taxon>
        <taxon>Actinomycetota</taxon>
        <taxon>Actinomycetes</taxon>
        <taxon>Mycobacteriales</taxon>
        <taxon>Corynebacteriaceae</taxon>
        <taxon>Corynebacterium</taxon>
    </lineage>
</organism>
<dbReference type="STRING" id="1121365.GCA_000375365_00944"/>
<evidence type="ECO:0000256" key="4">
    <source>
        <dbReference type="SAM" id="MobiDB-lite"/>
    </source>
</evidence>
<dbReference type="RefSeq" id="WP_101174366.1">
    <property type="nucleotide sequence ID" value="NZ_JAKRKB010000006.1"/>
</dbReference>
<dbReference type="Pfam" id="PF00132">
    <property type="entry name" value="Hexapep"/>
    <property type="match status" value="1"/>
</dbReference>
<feature type="region of interest" description="Disordered" evidence="4">
    <location>
        <begin position="182"/>
        <end position="222"/>
    </location>
</feature>
<sequence>MSTHPTSLAQMASGAWHLPGSPELSAEQMRSARLLRDLNALGNTDPDAAREIVRELTRADHATATVIAPASVEYGCHLHLGRGVFINMGVTVLSSAPVTIGARTLVGPNCQFLTVGHPVDAVGMRNEGWEKAAPIEVGCDTWIGAGVIVLPGVRIGDRVTIGADSLVTRDIPDDSVALGQPARVVRSRDPRRARAEEAELTELTDLAERAEKAEKPEQPGRP</sequence>
<dbReference type="EMBL" id="PJAF01000044">
    <property type="protein sequence ID" value="PKF67774.1"/>
    <property type="molecule type" value="Genomic_DNA"/>
</dbReference>
<dbReference type="InterPro" id="IPR024688">
    <property type="entry name" value="Mac_dom"/>
</dbReference>
<dbReference type="InterPro" id="IPR018357">
    <property type="entry name" value="Hexapep_transf_CS"/>
</dbReference>
<evidence type="ECO:0000259" key="5">
    <source>
        <dbReference type="SMART" id="SM01266"/>
    </source>
</evidence>
<dbReference type="PANTHER" id="PTHR23416">
    <property type="entry name" value="SIALIC ACID SYNTHASE-RELATED"/>
    <property type="match status" value="1"/>
</dbReference>
<comment type="similarity">
    <text evidence="1">Belongs to the transferase hexapeptide repeat family.</text>
</comment>
<feature type="compositionally biased region" description="Basic and acidic residues" evidence="4">
    <location>
        <begin position="186"/>
        <end position="197"/>
    </location>
</feature>
<reference evidence="6 7" key="1">
    <citation type="submission" date="2017-12" db="EMBL/GenBank/DDBJ databases">
        <title>Corynebacterium mastitidis 16-1433 Genome.</title>
        <authorList>
            <person name="Gulvik C.A."/>
        </authorList>
    </citation>
    <scope>NUCLEOTIDE SEQUENCE [LARGE SCALE GENOMIC DNA]</scope>
    <source>
        <strain evidence="6 7">16-1433</strain>
    </source>
</reference>
<dbReference type="Proteomes" id="UP000233249">
    <property type="component" value="Unassembled WGS sequence"/>
</dbReference>
<feature type="domain" description="Maltose/galactoside acetyltransferase" evidence="5">
    <location>
        <begin position="8"/>
        <end position="62"/>
    </location>
</feature>
<dbReference type="PANTHER" id="PTHR23416:SF23">
    <property type="entry name" value="ACETYLTRANSFERASE C18B11.09C-RELATED"/>
    <property type="match status" value="1"/>
</dbReference>
<evidence type="ECO:0000313" key="7">
    <source>
        <dbReference type="Proteomes" id="UP000233249"/>
    </source>
</evidence>
<name>A0A2N0X4Y6_9CORY</name>
<dbReference type="InterPro" id="IPR051159">
    <property type="entry name" value="Hexapeptide_acetyltransf"/>
</dbReference>
<dbReference type="SUPFAM" id="SSF51161">
    <property type="entry name" value="Trimeric LpxA-like enzymes"/>
    <property type="match status" value="1"/>
</dbReference>
<dbReference type="OrthoDB" id="2643438at2"/>
<dbReference type="PROSITE" id="PS00101">
    <property type="entry name" value="HEXAPEP_TRANSFERASES"/>
    <property type="match status" value="1"/>
</dbReference>
<dbReference type="Gene3D" id="2.160.10.10">
    <property type="entry name" value="Hexapeptide repeat proteins"/>
    <property type="match status" value="1"/>
</dbReference>
<dbReference type="InterPro" id="IPR011004">
    <property type="entry name" value="Trimer_LpxA-like_sf"/>
</dbReference>
<dbReference type="GO" id="GO:0008374">
    <property type="term" value="F:O-acyltransferase activity"/>
    <property type="evidence" value="ECO:0007669"/>
    <property type="project" value="TreeGrafter"/>
</dbReference>
<dbReference type="SMART" id="SM01266">
    <property type="entry name" value="Mac"/>
    <property type="match status" value="1"/>
</dbReference>
<gene>
    <name evidence="6" type="ORF">CXB45_10460</name>
</gene>
<proteinExistence type="inferred from homology"/>
<evidence type="ECO:0000256" key="2">
    <source>
        <dbReference type="ARBA" id="ARBA00022679"/>
    </source>
</evidence>
<keyword evidence="3" id="KW-0677">Repeat</keyword>
<evidence type="ECO:0000256" key="3">
    <source>
        <dbReference type="ARBA" id="ARBA00022737"/>
    </source>
</evidence>
<evidence type="ECO:0000256" key="1">
    <source>
        <dbReference type="ARBA" id="ARBA00007274"/>
    </source>
</evidence>
<dbReference type="Pfam" id="PF12464">
    <property type="entry name" value="Mac"/>
    <property type="match status" value="1"/>
</dbReference>
<feature type="compositionally biased region" description="Polar residues" evidence="4">
    <location>
        <begin position="1"/>
        <end position="10"/>
    </location>
</feature>